<dbReference type="Gene3D" id="3.40.50.1220">
    <property type="entry name" value="TPP-binding domain"/>
    <property type="match status" value="1"/>
</dbReference>
<dbReference type="CDD" id="cd01409">
    <property type="entry name" value="SIRT4"/>
    <property type="match status" value="1"/>
</dbReference>
<protein>
    <recommendedName>
        <fullName evidence="5">NAD-dependent protein deacetylase</fullName>
        <ecNumber evidence="5">2.3.1.286</ecNumber>
    </recommendedName>
    <alternativeName>
        <fullName evidence="5">Regulatory protein SIR2 homolog</fullName>
    </alternativeName>
</protein>
<feature type="binding site" evidence="5">
    <location>
        <begin position="218"/>
        <end position="220"/>
    </location>
    <ligand>
        <name>NAD(+)</name>
        <dbReference type="ChEBI" id="CHEBI:57540"/>
    </ligand>
</feature>
<reference evidence="8 9" key="1">
    <citation type="journal article" date="2017" name="Int. J. Syst. Evol. Microbiol.">
        <title>Achromobacter aloeverae sp. nov., isolated from the root of Aloe vera (L.) Burm.f.</title>
        <authorList>
            <person name="Kuncharoen N."/>
            <person name="Muramatsu Y."/>
            <person name="Shibata C."/>
            <person name="Kamakura Y."/>
            <person name="Nakagawa Y."/>
            <person name="Tanasupawat S."/>
        </authorList>
    </citation>
    <scope>NUCLEOTIDE SEQUENCE [LARGE SCALE GENOMIC DNA]</scope>
    <source>
        <strain evidence="8 9">AVA-1</strain>
    </source>
</reference>
<feature type="domain" description="Deacetylase sirtuin-type" evidence="7">
    <location>
        <begin position="1"/>
        <end position="274"/>
    </location>
</feature>
<keyword evidence="5" id="KW-0963">Cytoplasm</keyword>
<evidence type="ECO:0000256" key="6">
    <source>
        <dbReference type="PROSITE-ProRule" id="PRU00236"/>
    </source>
</evidence>
<dbReference type="EC" id="2.3.1.286" evidence="5"/>
<evidence type="ECO:0000256" key="4">
    <source>
        <dbReference type="ARBA" id="ARBA00023027"/>
    </source>
</evidence>
<dbReference type="InterPro" id="IPR029035">
    <property type="entry name" value="DHS-like_NAD/FAD-binding_dom"/>
</dbReference>
<evidence type="ECO:0000256" key="1">
    <source>
        <dbReference type="ARBA" id="ARBA00022679"/>
    </source>
</evidence>
<feature type="binding site" evidence="5 6">
    <location>
        <position position="178"/>
    </location>
    <ligand>
        <name>Zn(2+)</name>
        <dbReference type="ChEBI" id="CHEBI:29105"/>
    </ligand>
</feature>
<evidence type="ECO:0000313" key="8">
    <source>
        <dbReference type="EMBL" id="RXN93241.1"/>
    </source>
</evidence>
<dbReference type="InterPro" id="IPR026590">
    <property type="entry name" value="Ssirtuin_cat_dom"/>
</dbReference>
<dbReference type="NCBIfam" id="NF003738">
    <property type="entry name" value="PRK05333.1"/>
    <property type="match status" value="1"/>
</dbReference>
<dbReference type="InterPro" id="IPR003000">
    <property type="entry name" value="Sirtuin"/>
</dbReference>
<name>A0A4Q1HRC2_9BURK</name>
<keyword evidence="9" id="KW-1185">Reference proteome</keyword>
<keyword evidence="3 5" id="KW-0862">Zinc</keyword>
<dbReference type="Gene3D" id="3.30.1600.10">
    <property type="entry name" value="SIR2/SIRT2 'Small Domain"/>
    <property type="match status" value="1"/>
</dbReference>
<evidence type="ECO:0000259" key="7">
    <source>
        <dbReference type="PROSITE" id="PS50305"/>
    </source>
</evidence>
<dbReference type="OrthoDB" id="9800582at2"/>
<dbReference type="GO" id="GO:0017136">
    <property type="term" value="F:histone deacetylase activity, NAD-dependent"/>
    <property type="evidence" value="ECO:0007669"/>
    <property type="project" value="TreeGrafter"/>
</dbReference>
<dbReference type="AlphaFoldDB" id="A0A4Q1HRC2"/>
<dbReference type="PROSITE" id="PS50305">
    <property type="entry name" value="SIRTUIN"/>
    <property type="match status" value="1"/>
</dbReference>
<dbReference type="GO" id="GO:0005737">
    <property type="term" value="C:cytoplasm"/>
    <property type="evidence" value="ECO:0007669"/>
    <property type="project" value="UniProtKB-SubCell"/>
</dbReference>
<dbReference type="InterPro" id="IPR026587">
    <property type="entry name" value="Sirtuin_class_II"/>
</dbReference>
<dbReference type="SUPFAM" id="SSF52467">
    <property type="entry name" value="DHS-like NAD/FAD-binding domain"/>
    <property type="match status" value="1"/>
</dbReference>
<proteinExistence type="inferred from homology"/>
<comment type="catalytic activity">
    <reaction evidence="5">
        <text>N(6)-acetyl-L-lysyl-[protein] + NAD(+) + H2O = 2''-O-acetyl-ADP-D-ribose + nicotinamide + L-lysyl-[protein]</text>
        <dbReference type="Rhea" id="RHEA:43636"/>
        <dbReference type="Rhea" id="RHEA-COMP:9752"/>
        <dbReference type="Rhea" id="RHEA-COMP:10731"/>
        <dbReference type="ChEBI" id="CHEBI:15377"/>
        <dbReference type="ChEBI" id="CHEBI:17154"/>
        <dbReference type="ChEBI" id="CHEBI:29969"/>
        <dbReference type="ChEBI" id="CHEBI:57540"/>
        <dbReference type="ChEBI" id="CHEBI:61930"/>
        <dbReference type="ChEBI" id="CHEBI:83767"/>
        <dbReference type="EC" id="2.3.1.286"/>
    </reaction>
</comment>
<sequence>MPGDVQALRDFVTAHPRLFVLTGAGCSTGSGIPDYRDDEGAWKRRPPIQYRTFMDDTVARRRYWARGMIGWRMFGHVAPNAAHRALATLEGQGRYSLLVTQNVDGLHEAAGTRDVVDLHGRMDRVVCTQCGHLLPRQQMQEWLESANPGWLHLHAEDAPDGDADLEGEDFSRFEVPPCPVCGGILKPDVVFFGETVPPDRVERAYAALAQSGAVLVVGSSLMVYSGYRFVAAASRAGLPIAAVNLGRTRADAMLTLKVEQSCADALSALVATLD</sequence>
<dbReference type="GO" id="GO:0008270">
    <property type="term" value="F:zinc ion binding"/>
    <property type="evidence" value="ECO:0007669"/>
    <property type="project" value="UniProtKB-UniRule"/>
</dbReference>
<organism evidence="8 9">
    <name type="scientific">Achromobacter aloeverae</name>
    <dbReference type="NCBI Taxonomy" id="1750518"/>
    <lineage>
        <taxon>Bacteria</taxon>
        <taxon>Pseudomonadati</taxon>
        <taxon>Pseudomonadota</taxon>
        <taxon>Betaproteobacteria</taxon>
        <taxon>Burkholderiales</taxon>
        <taxon>Alcaligenaceae</taxon>
        <taxon>Achromobacter</taxon>
    </lineage>
</organism>
<evidence type="ECO:0000256" key="3">
    <source>
        <dbReference type="ARBA" id="ARBA00022833"/>
    </source>
</evidence>
<dbReference type="GO" id="GO:0070403">
    <property type="term" value="F:NAD+ binding"/>
    <property type="evidence" value="ECO:0007669"/>
    <property type="project" value="UniProtKB-UniRule"/>
</dbReference>
<feature type="binding site" evidence="5">
    <location>
        <begin position="101"/>
        <end position="104"/>
    </location>
    <ligand>
        <name>NAD(+)</name>
        <dbReference type="ChEBI" id="CHEBI:57540"/>
    </ligand>
</feature>
<feature type="active site" description="Proton acceptor" evidence="5 6">
    <location>
        <position position="119"/>
    </location>
</feature>
<accession>A0A4Q1HRC2</accession>
<feature type="binding site" evidence="5 6">
    <location>
        <position position="130"/>
    </location>
    <ligand>
        <name>Zn(2+)</name>
        <dbReference type="ChEBI" id="CHEBI:29105"/>
    </ligand>
</feature>
<dbReference type="RefSeq" id="WP_129149197.1">
    <property type="nucleotide sequence ID" value="NZ_JBHSDO010000006.1"/>
</dbReference>
<comment type="cofactor">
    <cofactor evidence="5">
        <name>Zn(2+)</name>
        <dbReference type="ChEBI" id="CHEBI:29105"/>
    </cofactor>
    <text evidence="5">Binds 1 zinc ion per subunit.</text>
</comment>
<gene>
    <name evidence="5" type="primary">cobB</name>
    <name evidence="8" type="ORF">C7R54_05955</name>
</gene>
<dbReference type="Pfam" id="PF02146">
    <property type="entry name" value="SIR2"/>
    <property type="match status" value="1"/>
</dbReference>
<evidence type="ECO:0000256" key="2">
    <source>
        <dbReference type="ARBA" id="ARBA00022723"/>
    </source>
</evidence>
<dbReference type="Proteomes" id="UP000290849">
    <property type="component" value="Unassembled WGS sequence"/>
</dbReference>
<dbReference type="InterPro" id="IPR026591">
    <property type="entry name" value="Sirtuin_cat_small_dom_sf"/>
</dbReference>
<dbReference type="InterPro" id="IPR050134">
    <property type="entry name" value="NAD-dep_sirtuin_deacylases"/>
</dbReference>
<dbReference type="PANTHER" id="PTHR11085:SF10">
    <property type="entry name" value="NAD-DEPENDENT PROTEIN DEACYLASE SIRTUIN-5, MITOCHONDRIAL-RELATED"/>
    <property type="match status" value="1"/>
</dbReference>
<feature type="binding site" evidence="5">
    <location>
        <position position="262"/>
    </location>
    <ligand>
        <name>NAD(+)</name>
        <dbReference type="ChEBI" id="CHEBI:57540"/>
    </ligand>
</feature>
<dbReference type="EMBL" id="PYAL01000001">
    <property type="protein sequence ID" value="RXN93241.1"/>
    <property type="molecule type" value="Genomic_DNA"/>
</dbReference>
<comment type="subcellular location">
    <subcellularLocation>
        <location evidence="5">Cytoplasm</location>
    </subcellularLocation>
</comment>
<keyword evidence="4 5" id="KW-0520">NAD</keyword>
<dbReference type="PANTHER" id="PTHR11085">
    <property type="entry name" value="NAD-DEPENDENT PROTEIN DEACYLASE SIRTUIN-5, MITOCHONDRIAL-RELATED"/>
    <property type="match status" value="1"/>
</dbReference>
<feature type="binding site" evidence="5">
    <location>
        <begin position="244"/>
        <end position="246"/>
    </location>
    <ligand>
        <name>NAD(+)</name>
        <dbReference type="ChEBI" id="CHEBI:57540"/>
    </ligand>
</feature>
<evidence type="ECO:0000256" key="5">
    <source>
        <dbReference type="HAMAP-Rule" id="MF_01967"/>
    </source>
</evidence>
<feature type="binding site" evidence="5 6">
    <location>
        <position position="127"/>
    </location>
    <ligand>
        <name>Zn(2+)</name>
        <dbReference type="ChEBI" id="CHEBI:29105"/>
    </ligand>
</feature>
<comment type="function">
    <text evidence="5">NAD-dependent protein deacetylase which modulates the activities of several enzymes which are inactive in their acetylated form.</text>
</comment>
<comment type="caution">
    <text evidence="5">Lacks conserved residue(s) required for the propagation of feature annotation.</text>
</comment>
<dbReference type="HAMAP" id="MF_01967">
    <property type="entry name" value="Sirtuin_ClassII"/>
    <property type="match status" value="1"/>
</dbReference>
<evidence type="ECO:0000313" key="9">
    <source>
        <dbReference type="Proteomes" id="UP000290849"/>
    </source>
</evidence>
<feature type="binding site" evidence="5 6">
    <location>
        <position position="181"/>
    </location>
    <ligand>
        <name>Zn(2+)</name>
        <dbReference type="ChEBI" id="CHEBI:29105"/>
    </ligand>
</feature>
<comment type="similarity">
    <text evidence="5">Belongs to the sirtuin family. Class II subfamily.</text>
</comment>
<comment type="caution">
    <text evidence="8">The sequence shown here is derived from an EMBL/GenBank/DDBJ whole genome shotgun (WGS) entry which is preliminary data.</text>
</comment>
<keyword evidence="2 5" id="KW-0479">Metal-binding</keyword>
<keyword evidence="1 5" id="KW-0808">Transferase</keyword>